<feature type="domain" description="Toprim" evidence="1">
    <location>
        <begin position="223"/>
        <end position="314"/>
    </location>
</feature>
<keyword evidence="4" id="KW-1185">Reference proteome</keyword>
<feature type="domain" description="DUF7146" evidence="2">
    <location>
        <begin position="103"/>
        <end position="199"/>
    </location>
</feature>
<reference evidence="3" key="1">
    <citation type="journal article" date="2014" name="Int. J. Syst. Evol. Microbiol.">
        <title>Complete genome sequence of Corynebacterium casei LMG S-19264T (=DSM 44701T), isolated from a smear-ripened cheese.</title>
        <authorList>
            <consortium name="US DOE Joint Genome Institute (JGI-PGF)"/>
            <person name="Walter F."/>
            <person name="Albersmeier A."/>
            <person name="Kalinowski J."/>
            <person name="Ruckert C."/>
        </authorList>
    </citation>
    <scope>NUCLEOTIDE SEQUENCE</scope>
    <source>
        <strain evidence="3">KCTC 23732</strain>
    </source>
</reference>
<evidence type="ECO:0000313" key="3">
    <source>
        <dbReference type="EMBL" id="GGW76231.1"/>
    </source>
</evidence>
<dbReference type="Pfam" id="PF13362">
    <property type="entry name" value="Toprim_3"/>
    <property type="match status" value="1"/>
</dbReference>
<evidence type="ECO:0008006" key="5">
    <source>
        <dbReference type="Google" id="ProtNLM"/>
    </source>
</evidence>
<comment type="caution">
    <text evidence="3">The sequence shown here is derived from an EMBL/GenBank/DDBJ whole genome shotgun (WGS) entry which is preliminary data.</text>
</comment>
<name>A0A918JE96_9BURK</name>
<dbReference type="EMBL" id="BMYS01000001">
    <property type="protein sequence ID" value="GGW76231.1"/>
    <property type="molecule type" value="Genomic_DNA"/>
</dbReference>
<dbReference type="InterPro" id="IPR006171">
    <property type="entry name" value="TOPRIM_dom"/>
</dbReference>
<dbReference type="Proteomes" id="UP000608345">
    <property type="component" value="Unassembled WGS sequence"/>
</dbReference>
<evidence type="ECO:0000259" key="1">
    <source>
        <dbReference type="Pfam" id="PF13362"/>
    </source>
</evidence>
<protein>
    <recommendedName>
        <fullName evidence="5">Toprim domain-containing protein</fullName>
    </recommendedName>
</protein>
<gene>
    <name evidence="3" type="ORF">GCM10011450_02300</name>
</gene>
<evidence type="ECO:0000259" key="2">
    <source>
        <dbReference type="Pfam" id="PF23639"/>
    </source>
</evidence>
<reference evidence="3" key="2">
    <citation type="submission" date="2020-09" db="EMBL/GenBank/DDBJ databases">
        <authorList>
            <person name="Sun Q."/>
            <person name="Kim S."/>
        </authorList>
    </citation>
    <scope>NUCLEOTIDE SEQUENCE</scope>
    <source>
        <strain evidence="3">KCTC 23732</strain>
    </source>
</reference>
<evidence type="ECO:0000313" key="4">
    <source>
        <dbReference type="Proteomes" id="UP000608345"/>
    </source>
</evidence>
<organism evidence="3 4">
    <name type="scientific">Advenella faeciporci</name>
    <dbReference type="NCBI Taxonomy" id="797535"/>
    <lineage>
        <taxon>Bacteria</taxon>
        <taxon>Pseudomonadati</taxon>
        <taxon>Pseudomonadota</taxon>
        <taxon>Betaproteobacteria</taxon>
        <taxon>Burkholderiales</taxon>
        <taxon>Alcaligenaceae</taxon>
    </lineage>
</organism>
<dbReference type="RefSeq" id="WP_189383600.1">
    <property type="nucleotide sequence ID" value="NZ_BAABFY010000002.1"/>
</dbReference>
<dbReference type="InterPro" id="IPR055570">
    <property type="entry name" value="DUF7146"/>
</dbReference>
<proteinExistence type="predicted"/>
<dbReference type="Pfam" id="PF23639">
    <property type="entry name" value="DUF7146"/>
    <property type="match status" value="1"/>
</dbReference>
<accession>A0A918JE96</accession>
<dbReference type="AlphaFoldDB" id="A0A918JE96"/>
<sequence>MSNYIELLRALSAAGLLVDSLESGRLIRCKTTEDKGLQKSGWYHLFDDADLMTCVYGDWRTGLQNTWIGGSKPTPEQRIIAKRLIERAKQERQQEQAKQWAKNRIKLLSLWDEAAPITDTDPAGQYLMNRGLSVPATGVLRFHAGLDYWHEGKCLGRFPAMLAAVTSPAGELITIHRTFITSQGQKAPVPTVKKLCSPAGPMAGGSIKIGNAVTRPDGRLGICAGEGIETSLAASVLCGVPCWPCVSANGLAGFVPPPEVHNIYVFADNDANQTGQRAAAQLAERLTKQGRAVRIYTPPIAGNDWLDELNSMGATV</sequence>